<proteinExistence type="inferred from homology"/>
<keyword evidence="16" id="KW-1185">Reference proteome</keyword>
<dbReference type="PANTHER" id="PTHR46969">
    <property type="entry name" value="BIFUNCTIONAL PROTEIN HLDE"/>
    <property type="match status" value="1"/>
</dbReference>
<reference evidence="15 16" key="1">
    <citation type="journal article" date="2010" name="BMC Genomics">
        <title>Comparative genomics and proteomics of Helicobacter mustelae, an ulcerogenic and carcinogenic gastric pathogen.</title>
        <authorList>
            <person name="O'Toole P.W."/>
            <person name="Snelling W.J."/>
            <person name="Canchaya C."/>
            <person name="Forde B.M."/>
            <person name="Hardie K.R."/>
            <person name="Josenhans C."/>
            <person name="Graham R.L.J."/>
            <person name="McMullan G."/>
            <person name="Parkhill J."/>
            <person name="Belda E."/>
            <person name="Bentley S.D."/>
        </authorList>
    </citation>
    <scope>NUCLEOTIDE SEQUENCE [LARGE SCALE GENOMIC DNA]</scope>
    <source>
        <strain evidence="16">ATCC 43772 / LMG 18044 / NCTC 12198 / 12198</strain>
    </source>
</reference>
<organism evidence="15 16">
    <name type="scientific">Helicobacter mustelae (strain ATCC 43772 / CCUG 25715 / CIP 103759 / LMG 18044 / NCTC 12198 / R85-136P)</name>
    <name type="common">Campylobacter mustelae</name>
    <dbReference type="NCBI Taxonomy" id="679897"/>
    <lineage>
        <taxon>Bacteria</taxon>
        <taxon>Pseudomonadati</taxon>
        <taxon>Campylobacterota</taxon>
        <taxon>Epsilonproteobacteria</taxon>
        <taxon>Campylobacterales</taxon>
        <taxon>Helicobacteraceae</taxon>
        <taxon>Helicobacter</taxon>
    </lineage>
</organism>
<evidence type="ECO:0000256" key="5">
    <source>
        <dbReference type="ARBA" id="ARBA00022695"/>
    </source>
</evidence>
<evidence type="ECO:0000256" key="12">
    <source>
        <dbReference type="HAMAP-Rule" id="MF_01603"/>
    </source>
</evidence>
<evidence type="ECO:0000256" key="3">
    <source>
        <dbReference type="ARBA" id="ARBA00004713"/>
    </source>
</evidence>
<dbReference type="SUPFAM" id="SSF53613">
    <property type="entry name" value="Ribokinase-like"/>
    <property type="match status" value="1"/>
</dbReference>
<comment type="similarity">
    <text evidence="12">In the C-terminal section; belongs to the cytidylyltransferase family.</text>
</comment>
<dbReference type="Gene3D" id="3.40.1190.20">
    <property type="match status" value="1"/>
</dbReference>
<dbReference type="InterPro" id="IPR011611">
    <property type="entry name" value="PfkB_dom"/>
</dbReference>
<name>D3UI28_HELM1</name>
<dbReference type="eggNOG" id="COG2870">
    <property type="taxonomic scope" value="Bacteria"/>
</dbReference>
<dbReference type="Gene3D" id="3.40.50.620">
    <property type="entry name" value="HUPs"/>
    <property type="match status" value="1"/>
</dbReference>
<dbReference type="GO" id="GO:0009244">
    <property type="term" value="P:lipopolysaccharide core region biosynthetic process"/>
    <property type="evidence" value="ECO:0007669"/>
    <property type="project" value="UniProtKB-UniPathway"/>
</dbReference>
<feature type="domain" description="Carbohydrate kinase PfkB" evidence="13">
    <location>
        <begin position="8"/>
        <end position="305"/>
    </location>
</feature>
<keyword evidence="9 12" id="KW-0511">Multifunctional enzyme</keyword>
<dbReference type="GO" id="GO:0097171">
    <property type="term" value="P:ADP-L-glycero-beta-D-manno-heptose biosynthetic process"/>
    <property type="evidence" value="ECO:0007669"/>
    <property type="project" value="UniProtKB-UniPathway"/>
</dbReference>
<dbReference type="InterPro" id="IPR002173">
    <property type="entry name" value="Carboh/pur_kinase_PfkB_CS"/>
</dbReference>
<dbReference type="InterPro" id="IPR029056">
    <property type="entry name" value="Ribokinase-like"/>
</dbReference>
<dbReference type="NCBIfam" id="TIGR00125">
    <property type="entry name" value="cyt_tran_rel"/>
    <property type="match status" value="1"/>
</dbReference>
<dbReference type="RefSeq" id="WP_013023224.1">
    <property type="nucleotide sequence ID" value="NC_013949.1"/>
</dbReference>
<evidence type="ECO:0000256" key="7">
    <source>
        <dbReference type="ARBA" id="ARBA00022777"/>
    </source>
</evidence>
<dbReference type="InterPro" id="IPR011913">
    <property type="entry name" value="RfaE_dom_I"/>
</dbReference>
<dbReference type="GO" id="GO:0005829">
    <property type="term" value="C:cytosol"/>
    <property type="evidence" value="ECO:0007669"/>
    <property type="project" value="TreeGrafter"/>
</dbReference>
<evidence type="ECO:0000313" key="15">
    <source>
        <dbReference type="EMBL" id="CBG40151.1"/>
    </source>
</evidence>
<evidence type="ECO:0000256" key="6">
    <source>
        <dbReference type="ARBA" id="ARBA00022741"/>
    </source>
</evidence>
<comment type="pathway">
    <text evidence="3">Bacterial outer membrane biogenesis; LPS core biosynthesis.</text>
</comment>
<dbReference type="PANTHER" id="PTHR46969:SF1">
    <property type="entry name" value="BIFUNCTIONAL PROTEIN HLDE"/>
    <property type="match status" value="1"/>
</dbReference>
<dbReference type="GO" id="GO:0016773">
    <property type="term" value="F:phosphotransferase activity, alcohol group as acceptor"/>
    <property type="evidence" value="ECO:0007669"/>
    <property type="project" value="InterPro"/>
</dbReference>
<comment type="pathway">
    <text evidence="12">Nucleotide-sugar biosynthesis; ADP-L-glycero-beta-D-manno-heptose biosynthesis; ADP-L-glycero-beta-D-manno-heptose from D-glycero-beta-D-manno-heptose 7-phosphate: step 1/4.</text>
</comment>
<dbReference type="Pfam" id="PF00294">
    <property type="entry name" value="PfkB"/>
    <property type="match status" value="1"/>
</dbReference>
<comment type="pathway">
    <text evidence="12">Nucleotide-sugar biosynthesis; ADP-L-glycero-beta-D-manno-heptose biosynthesis; ADP-L-glycero-beta-D-manno-heptose from D-glycero-beta-D-manno-heptose 7-phosphate: step 3/4.</text>
</comment>
<evidence type="ECO:0000256" key="8">
    <source>
        <dbReference type="ARBA" id="ARBA00022840"/>
    </source>
</evidence>
<comment type="similarity">
    <text evidence="12">In the N-terminal section; belongs to the carbohydrate kinase PfkB family.</text>
</comment>
<dbReference type="SUPFAM" id="SSF52374">
    <property type="entry name" value="Nucleotidylyl transferase"/>
    <property type="match status" value="1"/>
</dbReference>
<keyword evidence="10 12" id="KW-0119">Carbohydrate metabolism</keyword>
<keyword evidence="8 12" id="KW-0067">ATP-binding</keyword>
<feature type="region of interest" description="Cytidylyltransferase" evidence="12">
    <location>
        <begin position="343"/>
        <end position="471"/>
    </location>
</feature>
<dbReference type="eggNOG" id="COG0615">
    <property type="taxonomic scope" value="Bacteria"/>
</dbReference>
<evidence type="ECO:0000259" key="14">
    <source>
        <dbReference type="Pfam" id="PF01467"/>
    </source>
</evidence>
<dbReference type="InterPro" id="IPR014729">
    <property type="entry name" value="Rossmann-like_a/b/a_fold"/>
</dbReference>
<sequence>MDLAKTPRILVVGDLMVDHYIWGDSTRISPEAPVQIVDVKNENNRLGGACNVAHNLIAMGAKVELCGVIGGDGMGEWLITQLDSLKIGIQSILRDGTRPTIKKTRVIIAGQQVLRIDRESKEVLSKDFSQRLFSSLAHRMREFDGVILSDYNKGVLSPSFTQQLIALARSENKPILCDPKGRDFTKYKGATLLTPNKKEAQIATGMDIVDEKSLQVVAQQLKKDCALSVSLITLSEDGIGILDEQDEICVIPTIAKEVFDVTGAGDTVIAALAFGLACKMDIFEACKFANAAAAVVVSKVGSATASMQEIQQILDPHATPAKKLITLPMLLENLQEYRGKIVFTNGCFDILHRGHLQYLKEARSLGDLLIVGLNSDDSVRRLKGEERPINSQEDRAFMLSGLECVDYIVIFEEDTPLELIKDIEPDILVKGGDYHGKIVVGSEYAKEVVLIDYVPGHSTSHTIQKIRSKKE</sequence>
<dbReference type="GO" id="GO:0005524">
    <property type="term" value="F:ATP binding"/>
    <property type="evidence" value="ECO:0007669"/>
    <property type="project" value="UniProtKB-UniRule"/>
</dbReference>
<protein>
    <recommendedName>
        <fullName evidence="12">Bifunctional protein HldE</fullName>
    </recommendedName>
    <domain>
        <recommendedName>
            <fullName evidence="12">D-beta-D-heptose 7-phosphate kinase</fullName>
            <ecNumber evidence="12">2.7.1.167</ecNumber>
        </recommendedName>
        <alternativeName>
            <fullName evidence="12">D-beta-D-heptose 7-phosphotransferase</fullName>
        </alternativeName>
        <alternativeName>
            <fullName evidence="12">D-glycero-beta-D-manno-heptose-7-phosphate kinase</fullName>
        </alternativeName>
    </domain>
    <domain>
        <recommendedName>
            <fullName evidence="12">D-beta-D-heptose 1-phosphate adenylyltransferase</fullName>
            <ecNumber evidence="12">2.7.7.70</ecNumber>
        </recommendedName>
        <alternativeName>
            <fullName evidence="12">D-glycero-beta-D-manno-heptose 1-phosphate adenylyltransferase</fullName>
        </alternativeName>
    </domain>
</protein>
<dbReference type="UniPathway" id="UPA00958"/>
<dbReference type="EMBL" id="FN555004">
    <property type="protein sequence ID" value="CBG40151.1"/>
    <property type="molecule type" value="Genomic_DNA"/>
</dbReference>
<dbReference type="PROSITE" id="PS00584">
    <property type="entry name" value="PFKB_KINASES_2"/>
    <property type="match status" value="1"/>
</dbReference>
<dbReference type="UniPathway" id="UPA00356">
    <property type="reaction ID" value="UER00437"/>
</dbReference>
<dbReference type="FunFam" id="3.40.1190.20:FF:000002">
    <property type="entry name" value="Bifunctional protein HldE"/>
    <property type="match status" value="1"/>
</dbReference>
<dbReference type="KEGG" id="hms:HMU08940"/>
<dbReference type="CDD" id="cd01172">
    <property type="entry name" value="RfaE_like"/>
    <property type="match status" value="1"/>
</dbReference>
<comment type="function">
    <text evidence="1 12">Catalyzes the phosphorylation of D-glycero-D-manno-heptose 7-phosphate at the C-1 position to selectively form D-glycero-beta-D-manno-heptose-1,7-bisphosphate.</text>
</comment>
<keyword evidence="5 12" id="KW-0548">Nucleotidyltransferase</keyword>
<evidence type="ECO:0000313" key="16">
    <source>
        <dbReference type="Proteomes" id="UP000001522"/>
    </source>
</evidence>
<feature type="active site" evidence="12">
    <location>
        <position position="266"/>
    </location>
</feature>
<dbReference type="EC" id="2.7.7.70" evidence="12"/>
<dbReference type="EC" id="2.7.1.167" evidence="12"/>
<evidence type="ECO:0000256" key="10">
    <source>
        <dbReference type="ARBA" id="ARBA00023277"/>
    </source>
</evidence>
<comment type="subunit">
    <text evidence="12">Homodimer.</text>
</comment>
<dbReference type="PROSITE" id="PS00583">
    <property type="entry name" value="PFKB_KINASES_1"/>
    <property type="match status" value="1"/>
</dbReference>
<feature type="domain" description="Cytidyltransferase-like" evidence="14">
    <location>
        <begin position="343"/>
        <end position="438"/>
    </location>
</feature>
<dbReference type="STRING" id="679897.HMU08940"/>
<comment type="catalytic activity">
    <reaction evidence="12">
        <text>D-glycero-beta-D-manno-heptose 7-phosphate + ATP = D-glycero-beta-D-manno-heptose 1,7-bisphosphate + ADP + H(+)</text>
        <dbReference type="Rhea" id="RHEA:27473"/>
        <dbReference type="ChEBI" id="CHEBI:15378"/>
        <dbReference type="ChEBI" id="CHEBI:30616"/>
        <dbReference type="ChEBI" id="CHEBI:60204"/>
        <dbReference type="ChEBI" id="CHEBI:60208"/>
        <dbReference type="ChEBI" id="CHEBI:456216"/>
        <dbReference type="EC" id="2.7.1.167"/>
    </reaction>
</comment>
<dbReference type="HOGENOM" id="CLU_021150_2_1_7"/>
<evidence type="ECO:0000256" key="2">
    <source>
        <dbReference type="ARBA" id="ARBA00003753"/>
    </source>
</evidence>
<feature type="binding site" evidence="12">
    <location>
        <begin position="196"/>
        <end position="199"/>
    </location>
    <ligand>
        <name>ATP</name>
        <dbReference type="ChEBI" id="CHEBI:30616"/>
    </ligand>
</feature>
<evidence type="ECO:0000256" key="4">
    <source>
        <dbReference type="ARBA" id="ARBA00022679"/>
    </source>
</evidence>
<dbReference type="AlphaFoldDB" id="D3UI28"/>
<dbReference type="InterPro" id="IPR011914">
    <property type="entry name" value="RfaE_dom_II"/>
</dbReference>
<comment type="function">
    <text evidence="2 12">Catalyzes the ADP transfer from ATP to D-glycero-beta-D-manno-heptose 1-phosphate, yielding ADP-D-glycero-beta-D-manno-heptose.</text>
</comment>
<accession>D3UI28</accession>
<evidence type="ECO:0000256" key="9">
    <source>
        <dbReference type="ARBA" id="ARBA00023268"/>
    </source>
</evidence>
<dbReference type="InterPro" id="IPR023030">
    <property type="entry name" value="Bifunc_HldE"/>
</dbReference>
<keyword evidence="4 12" id="KW-0808">Transferase</keyword>
<evidence type="ECO:0000259" key="13">
    <source>
        <dbReference type="Pfam" id="PF00294"/>
    </source>
</evidence>
<feature type="region of interest" description="Ribokinase" evidence="12">
    <location>
        <begin position="1"/>
        <end position="321"/>
    </location>
</feature>
<comment type="catalytic activity">
    <reaction evidence="11 12">
        <text>D-glycero-beta-D-manno-heptose 1-phosphate + ATP + H(+) = ADP-D-glycero-beta-D-manno-heptose + diphosphate</text>
        <dbReference type="Rhea" id="RHEA:27465"/>
        <dbReference type="ChEBI" id="CHEBI:15378"/>
        <dbReference type="ChEBI" id="CHEBI:30616"/>
        <dbReference type="ChEBI" id="CHEBI:33019"/>
        <dbReference type="ChEBI" id="CHEBI:59967"/>
        <dbReference type="ChEBI" id="CHEBI:61593"/>
        <dbReference type="EC" id="2.7.7.70"/>
    </reaction>
</comment>
<dbReference type="HAMAP" id="MF_01603">
    <property type="entry name" value="HldE"/>
    <property type="match status" value="1"/>
</dbReference>
<dbReference type="NCBIfam" id="TIGR02198">
    <property type="entry name" value="rfaE_dom_I"/>
    <property type="match status" value="1"/>
</dbReference>
<dbReference type="Pfam" id="PF01467">
    <property type="entry name" value="CTP_transf_like"/>
    <property type="match status" value="1"/>
</dbReference>
<keyword evidence="6 12" id="KW-0547">Nucleotide-binding</keyword>
<dbReference type="InterPro" id="IPR004821">
    <property type="entry name" value="Cyt_trans-like"/>
</dbReference>
<dbReference type="GO" id="GO:0033785">
    <property type="term" value="F:heptose 7-phosphate kinase activity"/>
    <property type="evidence" value="ECO:0007669"/>
    <property type="project" value="UniProtKB-UniRule"/>
</dbReference>
<dbReference type="NCBIfam" id="TIGR02199">
    <property type="entry name" value="rfaE_dom_II"/>
    <property type="match status" value="1"/>
</dbReference>
<evidence type="ECO:0000256" key="1">
    <source>
        <dbReference type="ARBA" id="ARBA00002319"/>
    </source>
</evidence>
<gene>
    <name evidence="15" type="primary">waaE</name>
    <name evidence="12" type="synonym">hldE</name>
    <name evidence="15" type="ordered locus">HMU08940</name>
</gene>
<keyword evidence="7 12" id="KW-0418">Kinase</keyword>
<dbReference type="Proteomes" id="UP000001522">
    <property type="component" value="Chromosome"/>
</dbReference>
<dbReference type="GO" id="GO:0033786">
    <property type="term" value="F:heptose-1-phosphate adenylyltransferase activity"/>
    <property type="evidence" value="ECO:0007669"/>
    <property type="project" value="UniProtKB-UniRule"/>
</dbReference>
<evidence type="ECO:0000256" key="11">
    <source>
        <dbReference type="ARBA" id="ARBA00047428"/>
    </source>
</evidence>